<dbReference type="InterPro" id="IPR029787">
    <property type="entry name" value="Nucleotide_cyclase"/>
</dbReference>
<comment type="subcellular location">
    <subcellularLocation>
        <location evidence="1">Cell membrane</location>
        <topology evidence="1">Multi-pass membrane protein</topology>
    </subcellularLocation>
</comment>
<dbReference type="PROSITE" id="PS50112">
    <property type="entry name" value="PAS"/>
    <property type="match status" value="1"/>
</dbReference>
<reference evidence="11 12" key="2">
    <citation type="submission" date="2018-04" db="EMBL/GenBank/DDBJ databases">
        <title>Thauera lacus sp. nov., isolated from an saline lake in Inner Mongolia, China.</title>
        <authorList>
            <person name="Liang Q.-Y."/>
        </authorList>
    </citation>
    <scope>NUCLEOTIDE SEQUENCE [LARGE SCALE GENOMIC DNA]</scope>
    <source>
        <strain evidence="11 12">D20</strain>
    </source>
</reference>
<protein>
    <submittedName>
        <fullName evidence="11">Diguanylate cyclase</fullName>
    </submittedName>
</protein>
<dbReference type="PROSITE" id="PS50883">
    <property type="entry name" value="EAL"/>
    <property type="match status" value="1"/>
</dbReference>
<evidence type="ECO:0000256" key="1">
    <source>
        <dbReference type="ARBA" id="ARBA00004651"/>
    </source>
</evidence>
<keyword evidence="2" id="KW-1003">Cell membrane</keyword>
<evidence type="ECO:0000256" key="3">
    <source>
        <dbReference type="ARBA" id="ARBA00022692"/>
    </source>
</evidence>
<evidence type="ECO:0000259" key="9">
    <source>
        <dbReference type="PROSITE" id="PS50883"/>
    </source>
</evidence>
<dbReference type="InterPro" id="IPR000160">
    <property type="entry name" value="GGDEF_dom"/>
</dbReference>
<dbReference type="Pfam" id="PF08269">
    <property type="entry name" value="dCache_2"/>
    <property type="match status" value="1"/>
</dbReference>
<dbReference type="Pfam" id="PF00990">
    <property type="entry name" value="GGDEF"/>
    <property type="match status" value="1"/>
</dbReference>
<dbReference type="FunFam" id="3.30.70.270:FF:000001">
    <property type="entry name" value="Diguanylate cyclase domain protein"/>
    <property type="match status" value="1"/>
</dbReference>
<evidence type="ECO:0000256" key="7">
    <source>
        <dbReference type="SAM" id="Phobius"/>
    </source>
</evidence>
<dbReference type="InterPro" id="IPR035919">
    <property type="entry name" value="EAL_sf"/>
</dbReference>
<sequence length="984" mass="109793">MLAAVAPKTAGLAGLCTGFPLSLIDKSRTVPRLHLLGTLTVVALLTTMLGGFFAWQSAHERQASFDRIEETVLRQQDERLQAELDSALSHVEFTRSRAERLLRDSLVEQVDIAHAVAEGIYLKEHGRRPDAEIRQLIVEALRPARFFDGRGYYFIDGMDGRFILLPTAPQFEGQLLPDNQDDTGHYIMRGLIEAARQPRGEGFSRYRWYRPDDPARMADKLAYVRHFEPYDWLIGTGDYTYEWDSRQQQEALSRLRSLRFGRSGYIGVLDRDGRLLLSQDFPALEGLHLQQMPASAAQALHRLLLRAEAGGGALSYRWHNAHDGTMVNKRALVQRIEPWGWTLAATLHEGELSGALADERERARADNRSRSSQVLVAVGLALLVAVLASLAFSRWSGRLFRAYHEENLAQRQALQQQAEALHESEEKLSTILDSVEAHIYIKDTTYRYLYVNRPMCALFGSEAGNVVGHTDDEFFDRETALHLLANDRRVIEHGERIATEESVCGHGDALPRTYFSVKIPLRRSDGSIYALCGISTDISQRKALEDEIRQLAFYDSLTGLANRRLLIDRLQQHLAASVRHGQYGALLFVDLDNFKTLNDTLGHDAGDRLLVQVAARLRECVRDDDTVARFGGDEFVCMLGSLGFNETRAAANARTAGEKILAALRQPYVLRDKPYVSTPSIGITLFAGRDVQVDDLLKQADLAMYQAKAAGRNSLSFYDPLMQARLNARATLEADLREALAAQQFVLHYQLQFDAAGNALGAEALLRWQHPERGEILPGEFIATAEETGLIVPLGNWVLEAACAQLRRWQQAPAQAHWKLAVNVSARQFRQPEFVDQVLAALAHSGADAHGLKLELTESLLLEDIDSTIAHMRTLKWHGVGFALDDFGTGYSSLAYLKQLPLDELKIDRDFVRDLHSDPNDAAIARAIINLAANLGLQVIAEGVETAAQRDFLVREGCQSFQGYLFARPLPADRLAPLGTPTPT</sequence>
<dbReference type="Pfam" id="PF08448">
    <property type="entry name" value="PAS_4"/>
    <property type="match status" value="1"/>
</dbReference>
<keyword evidence="12" id="KW-1185">Reference proteome</keyword>
<dbReference type="PANTHER" id="PTHR44757">
    <property type="entry name" value="DIGUANYLATE CYCLASE DGCP"/>
    <property type="match status" value="1"/>
</dbReference>
<evidence type="ECO:0000256" key="5">
    <source>
        <dbReference type="ARBA" id="ARBA00023136"/>
    </source>
</evidence>
<dbReference type="AlphaFoldDB" id="A0A2T4IC51"/>
<dbReference type="SUPFAM" id="SSF55785">
    <property type="entry name" value="PYP-like sensor domain (PAS domain)"/>
    <property type="match status" value="1"/>
</dbReference>
<feature type="transmembrane region" description="Helical" evidence="7">
    <location>
        <begin position="34"/>
        <end position="55"/>
    </location>
</feature>
<feature type="transmembrane region" description="Helical" evidence="7">
    <location>
        <begin position="374"/>
        <end position="392"/>
    </location>
</feature>
<dbReference type="Gene3D" id="3.30.450.20">
    <property type="entry name" value="PAS domain"/>
    <property type="match status" value="3"/>
</dbReference>
<dbReference type="NCBIfam" id="TIGR00254">
    <property type="entry name" value="GGDEF"/>
    <property type="match status" value="1"/>
</dbReference>
<dbReference type="SMART" id="SM00267">
    <property type="entry name" value="GGDEF"/>
    <property type="match status" value="1"/>
</dbReference>
<proteinExistence type="predicted"/>
<dbReference type="CDD" id="cd18774">
    <property type="entry name" value="PDC2_HK_sensor"/>
    <property type="match status" value="1"/>
</dbReference>
<feature type="domain" description="PAS" evidence="8">
    <location>
        <begin position="424"/>
        <end position="494"/>
    </location>
</feature>
<gene>
    <name evidence="11" type="ORF">C8261_15205</name>
</gene>
<feature type="domain" description="EAL" evidence="9">
    <location>
        <begin position="729"/>
        <end position="983"/>
    </location>
</feature>
<dbReference type="CDD" id="cd01948">
    <property type="entry name" value="EAL"/>
    <property type="match status" value="1"/>
</dbReference>
<dbReference type="Proteomes" id="UP000241193">
    <property type="component" value="Unassembled WGS sequence"/>
</dbReference>
<evidence type="ECO:0000259" key="10">
    <source>
        <dbReference type="PROSITE" id="PS50887"/>
    </source>
</evidence>
<dbReference type="InterPro" id="IPR001633">
    <property type="entry name" value="EAL_dom"/>
</dbReference>
<keyword evidence="3 7" id="KW-0812">Transmembrane</keyword>
<dbReference type="Pfam" id="PF00563">
    <property type="entry name" value="EAL"/>
    <property type="match status" value="1"/>
</dbReference>
<keyword evidence="4 7" id="KW-1133">Transmembrane helix</keyword>
<evidence type="ECO:0000256" key="2">
    <source>
        <dbReference type="ARBA" id="ARBA00022475"/>
    </source>
</evidence>
<evidence type="ECO:0000313" key="12">
    <source>
        <dbReference type="Proteomes" id="UP000241193"/>
    </source>
</evidence>
<dbReference type="InterPro" id="IPR035965">
    <property type="entry name" value="PAS-like_dom_sf"/>
</dbReference>
<dbReference type="NCBIfam" id="TIGR00229">
    <property type="entry name" value="sensory_box"/>
    <property type="match status" value="1"/>
</dbReference>
<dbReference type="SUPFAM" id="SSF141868">
    <property type="entry name" value="EAL domain-like"/>
    <property type="match status" value="1"/>
</dbReference>
<name>A0A2T4IC51_9RHOO</name>
<organism evidence="11 12">
    <name type="scientific">Pseudothauera lacus</name>
    <dbReference type="NCBI Taxonomy" id="2136175"/>
    <lineage>
        <taxon>Bacteria</taxon>
        <taxon>Pseudomonadati</taxon>
        <taxon>Pseudomonadota</taxon>
        <taxon>Betaproteobacteria</taxon>
        <taxon>Rhodocyclales</taxon>
        <taxon>Zoogloeaceae</taxon>
        <taxon>Pseudothauera</taxon>
    </lineage>
</organism>
<dbReference type="InterPro" id="IPR004010">
    <property type="entry name" value="Double_Cache_2"/>
</dbReference>
<dbReference type="GO" id="GO:0071111">
    <property type="term" value="F:cyclic-guanylate-specific phosphodiesterase activity"/>
    <property type="evidence" value="ECO:0007669"/>
    <property type="project" value="UniProtKB-EC"/>
</dbReference>
<dbReference type="GO" id="GO:0005886">
    <property type="term" value="C:plasma membrane"/>
    <property type="evidence" value="ECO:0007669"/>
    <property type="project" value="UniProtKB-SubCell"/>
</dbReference>
<evidence type="ECO:0000259" key="8">
    <source>
        <dbReference type="PROSITE" id="PS50112"/>
    </source>
</evidence>
<dbReference type="PROSITE" id="PS50887">
    <property type="entry name" value="GGDEF"/>
    <property type="match status" value="1"/>
</dbReference>
<dbReference type="InterPro" id="IPR033480">
    <property type="entry name" value="sCache_2"/>
</dbReference>
<feature type="domain" description="GGDEF" evidence="10">
    <location>
        <begin position="582"/>
        <end position="720"/>
    </location>
</feature>
<dbReference type="Gene3D" id="3.30.70.270">
    <property type="match status" value="1"/>
</dbReference>
<dbReference type="CDD" id="cd01949">
    <property type="entry name" value="GGDEF"/>
    <property type="match status" value="1"/>
</dbReference>
<dbReference type="InterPro" id="IPR013656">
    <property type="entry name" value="PAS_4"/>
</dbReference>
<dbReference type="InterPro" id="IPR043128">
    <property type="entry name" value="Rev_trsase/Diguanyl_cyclase"/>
</dbReference>
<evidence type="ECO:0000256" key="4">
    <source>
        <dbReference type="ARBA" id="ARBA00022989"/>
    </source>
</evidence>
<evidence type="ECO:0000256" key="6">
    <source>
        <dbReference type="ARBA" id="ARBA00051114"/>
    </source>
</evidence>
<comment type="catalytic activity">
    <reaction evidence="6">
        <text>3',3'-c-di-GMP + H2O = 5'-phosphoguanylyl(3'-&gt;5')guanosine + H(+)</text>
        <dbReference type="Rhea" id="RHEA:24902"/>
        <dbReference type="ChEBI" id="CHEBI:15377"/>
        <dbReference type="ChEBI" id="CHEBI:15378"/>
        <dbReference type="ChEBI" id="CHEBI:58754"/>
        <dbReference type="ChEBI" id="CHEBI:58805"/>
        <dbReference type="EC" id="3.1.4.52"/>
    </reaction>
    <physiologicalReaction direction="left-to-right" evidence="6">
        <dbReference type="Rhea" id="RHEA:24903"/>
    </physiologicalReaction>
</comment>
<dbReference type="EMBL" id="PZKC01000014">
    <property type="protein sequence ID" value="PTD95359.1"/>
    <property type="molecule type" value="Genomic_DNA"/>
</dbReference>
<dbReference type="GO" id="GO:0071732">
    <property type="term" value="P:cellular response to nitric oxide"/>
    <property type="evidence" value="ECO:0007669"/>
    <property type="project" value="UniProtKB-ARBA"/>
</dbReference>
<evidence type="ECO:0000313" key="11">
    <source>
        <dbReference type="EMBL" id="PTD95359.1"/>
    </source>
</evidence>
<dbReference type="SUPFAM" id="SSF55073">
    <property type="entry name" value="Nucleotide cyclase"/>
    <property type="match status" value="1"/>
</dbReference>
<comment type="caution">
    <text evidence="11">The sequence shown here is derived from an EMBL/GenBank/DDBJ whole genome shotgun (WGS) entry which is preliminary data.</text>
</comment>
<dbReference type="OrthoDB" id="9813903at2"/>
<accession>A0A2T4IC51</accession>
<dbReference type="InterPro" id="IPR000014">
    <property type="entry name" value="PAS"/>
</dbReference>
<dbReference type="PANTHER" id="PTHR44757:SF2">
    <property type="entry name" value="BIOFILM ARCHITECTURE MAINTENANCE PROTEIN MBAA"/>
    <property type="match status" value="1"/>
</dbReference>
<dbReference type="SMART" id="SM01049">
    <property type="entry name" value="Cache_2"/>
    <property type="match status" value="1"/>
</dbReference>
<dbReference type="FunFam" id="3.20.20.450:FF:000001">
    <property type="entry name" value="Cyclic di-GMP phosphodiesterase yahA"/>
    <property type="match status" value="1"/>
</dbReference>
<dbReference type="SMART" id="SM00052">
    <property type="entry name" value="EAL"/>
    <property type="match status" value="1"/>
</dbReference>
<reference evidence="11 12" key="1">
    <citation type="submission" date="2018-03" db="EMBL/GenBank/DDBJ databases">
        <authorList>
            <person name="Keele B.F."/>
        </authorList>
    </citation>
    <scope>NUCLEOTIDE SEQUENCE [LARGE SCALE GENOMIC DNA]</scope>
    <source>
        <strain evidence="11 12">D20</strain>
    </source>
</reference>
<dbReference type="Gene3D" id="3.20.20.450">
    <property type="entry name" value="EAL domain"/>
    <property type="match status" value="1"/>
</dbReference>
<keyword evidence="5 7" id="KW-0472">Membrane</keyword>
<dbReference type="InterPro" id="IPR052155">
    <property type="entry name" value="Biofilm_reg_signaling"/>
</dbReference>